<gene>
    <name evidence="1" type="ORF">SM757_12450</name>
</gene>
<name>A0ABU5IE38_9BURK</name>
<dbReference type="InterPro" id="IPR036388">
    <property type="entry name" value="WH-like_DNA-bd_sf"/>
</dbReference>
<dbReference type="RefSeq" id="WP_322465700.1">
    <property type="nucleotide sequence ID" value="NZ_JAXOJX010000017.1"/>
</dbReference>
<organism evidence="1 2">
    <name type="scientific">Azohydromonas lata</name>
    <dbReference type="NCBI Taxonomy" id="45677"/>
    <lineage>
        <taxon>Bacteria</taxon>
        <taxon>Pseudomonadati</taxon>
        <taxon>Pseudomonadota</taxon>
        <taxon>Betaproteobacteria</taxon>
        <taxon>Burkholderiales</taxon>
        <taxon>Sphaerotilaceae</taxon>
        <taxon>Azohydromonas</taxon>
    </lineage>
</organism>
<sequence length="429" mass="48413">MDEPLQLPEVPQERGDIYRKPVATLAMVPINGRLTAGGRKLYNVMGRVAQRQGDVGKRGYQAKLKALLRVLDKSSNEAGIMRRYLTEMMSTRCEWRPLKPGEGLPGEDPKDASLSEVRIFPLLAEVRCYQRGRENWVTWFYPPTIEEQILNPRLYAQINLTTMARLGTHAAVALYELCARYQGSGRTPRKPWSWWVPVLRGHEVTGDREYRKFKSELLKPALAQINEHTEIEIDLIEHREGGAVVDLQFTVKPKPDFKLDQGEVEPVDLTPVEQALALGIRELDYDALVDRYGEAPVLRSLDVVARQLRQEPGSNAVAHLKWVLEGVAGEGARKAAKKRVSAPTPEPAAPVPVPAVPVPDPAQELEREQLRIDFEALPPDLQRQWLQRLRDDVVANGVATPALLRRIADGDWKSPVVLARLEKFYAVYR</sequence>
<protein>
    <submittedName>
        <fullName evidence="1">Replication initiation protein</fullName>
    </submittedName>
</protein>
<dbReference type="Proteomes" id="UP001293718">
    <property type="component" value="Unassembled WGS sequence"/>
</dbReference>
<dbReference type="InterPro" id="IPR036390">
    <property type="entry name" value="WH_DNA-bd_sf"/>
</dbReference>
<dbReference type="SUPFAM" id="SSF46785">
    <property type="entry name" value="Winged helix' DNA-binding domain"/>
    <property type="match status" value="1"/>
</dbReference>
<dbReference type="Pfam" id="PF21205">
    <property type="entry name" value="Rep3_C"/>
    <property type="match status" value="1"/>
</dbReference>
<evidence type="ECO:0000313" key="1">
    <source>
        <dbReference type="EMBL" id="MDZ5457381.1"/>
    </source>
</evidence>
<proteinExistence type="predicted"/>
<dbReference type="Gene3D" id="1.10.10.10">
    <property type="entry name" value="Winged helix-like DNA-binding domain superfamily/Winged helix DNA-binding domain"/>
    <property type="match status" value="1"/>
</dbReference>
<evidence type="ECO:0000313" key="2">
    <source>
        <dbReference type="Proteomes" id="UP001293718"/>
    </source>
</evidence>
<keyword evidence="2" id="KW-1185">Reference proteome</keyword>
<dbReference type="EMBL" id="JAXOJX010000017">
    <property type="protein sequence ID" value="MDZ5457381.1"/>
    <property type="molecule type" value="Genomic_DNA"/>
</dbReference>
<reference evidence="1 2" key="1">
    <citation type="submission" date="2023-11" db="EMBL/GenBank/DDBJ databases">
        <title>Draft genome of Azohydromonas lata strain H1 (DSM1123), a polyhydroxyalkanoate producer.</title>
        <authorList>
            <person name="Traversa D."/>
            <person name="D'Addabbo P."/>
            <person name="Pazzani C."/>
            <person name="Manzari C."/>
            <person name="Chiara M."/>
            <person name="Scrascia M."/>
        </authorList>
    </citation>
    <scope>NUCLEOTIDE SEQUENCE [LARGE SCALE GENOMIC DNA]</scope>
    <source>
        <strain evidence="1 2">H1</strain>
    </source>
</reference>
<accession>A0ABU5IE38</accession>
<comment type="caution">
    <text evidence="1">The sequence shown here is derived from an EMBL/GenBank/DDBJ whole genome shotgun (WGS) entry which is preliminary data.</text>
</comment>